<proteinExistence type="predicted"/>
<organism evidence="1 2">
    <name type="scientific">Panagrolaimus sp. JU765</name>
    <dbReference type="NCBI Taxonomy" id="591449"/>
    <lineage>
        <taxon>Eukaryota</taxon>
        <taxon>Metazoa</taxon>
        <taxon>Ecdysozoa</taxon>
        <taxon>Nematoda</taxon>
        <taxon>Chromadorea</taxon>
        <taxon>Rhabditida</taxon>
        <taxon>Tylenchina</taxon>
        <taxon>Panagrolaimomorpha</taxon>
        <taxon>Panagrolaimoidea</taxon>
        <taxon>Panagrolaimidae</taxon>
        <taxon>Panagrolaimus</taxon>
    </lineage>
</organism>
<dbReference type="Proteomes" id="UP000887576">
    <property type="component" value="Unplaced"/>
</dbReference>
<dbReference type="WBParaSite" id="JU765_v2.g3738.t1">
    <property type="protein sequence ID" value="JU765_v2.g3738.t1"/>
    <property type="gene ID" value="JU765_v2.g3738"/>
</dbReference>
<evidence type="ECO:0000313" key="2">
    <source>
        <dbReference type="WBParaSite" id="JU765_v2.g3738.t1"/>
    </source>
</evidence>
<sequence>MTREAAAFLSQKRHGWRSFLCTSGTTDNQWSDRTSTYILPEHSEIEEDFEDDEYLPENKTEKRRLISTTDDDGFDEEDKKGSV</sequence>
<accession>A0AC34R5M4</accession>
<name>A0AC34R5M4_9BILA</name>
<reference evidence="2" key="1">
    <citation type="submission" date="2022-11" db="UniProtKB">
        <authorList>
            <consortium name="WormBaseParasite"/>
        </authorList>
    </citation>
    <scope>IDENTIFICATION</scope>
</reference>
<protein>
    <submittedName>
        <fullName evidence="2">Uncharacterized protein</fullName>
    </submittedName>
</protein>
<evidence type="ECO:0000313" key="1">
    <source>
        <dbReference type="Proteomes" id="UP000887576"/>
    </source>
</evidence>